<comment type="caution">
    <text evidence="2">The sequence shown here is derived from an EMBL/GenBank/DDBJ whole genome shotgun (WGS) entry which is preliminary data.</text>
</comment>
<proteinExistence type="predicted"/>
<keyword evidence="1" id="KW-0472">Membrane</keyword>
<gene>
    <name evidence="2" type="ORF">AWM68_02490</name>
</gene>
<dbReference type="AlphaFoldDB" id="A0A161TIW7"/>
<keyword evidence="1" id="KW-1133">Transmembrane helix</keyword>
<keyword evidence="3" id="KW-1185">Reference proteome</keyword>
<protein>
    <submittedName>
        <fullName evidence="2">Uncharacterized protein</fullName>
    </submittedName>
</protein>
<sequence length="130" mass="15393">MIGRTKVLNKRQRYVFLVSSVFIIGIVIFNIFYEPFPVKNVNVEAVLKMVNQSEGKMVKIPSKHQGYQWYISINEKADDNLKMLMKDKGWSYKKKSSSDTYYFESVQGNISVHRDRWNENYTIFYFPEGI</sequence>
<name>A0A161TIW7_9BACL</name>
<evidence type="ECO:0000256" key="1">
    <source>
        <dbReference type="SAM" id="Phobius"/>
    </source>
</evidence>
<keyword evidence="1" id="KW-0812">Transmembrane</keyword>
<dbReference type="Proteomes" id="UP000076567">
    <property type="component" value="Unassembled WGS sequence"/>
</dbReference>
<evidence type="ECO:0000313" key="3">
    <source>
        <dbReference type="Proteomes" id="UP000076567"/>
    </source>
</evidence>
<feature type="transmembrane region" description="Helical" evidence="1">
    <location>
        <begin position="14"/>
        <end position="33"/>
    </location>
</feature>
<evidence type="ECO:0000313" key="2">
    <source>
        <dbReference type="EMBL" id="KZE69154.1"/>
    </source>
</evidence>
<accession>A0A161TIW7</accession>
<organism evidence="2 3">
    <name type="scientific">Fictibacillus phosphorivorans</name>
    <dbReference type="NCBI Taxonomy" id="1221500"/>
    <lineage>
        <taxon>Bacteria</taxon>
        <taxon>Bacillati</taxon>
        <taxon>Bacillota</taxon>
        <taxon>Bacilli</taxon>
        <taxon>Bacillales</taxon>
        <taxon>Fictibacillaceae</taxon>
        <taxon>Fictibacillus</taxon>
    </lineage>
</organism>
<reference evidence="3" key="1">
    <citation type="submission" date="2016-01" db="EMBL/GenBank/DDBJ databases">
        <title>Draft genome of Chromobacterium sp. F49.</title>
        <authorList>
            <person name="Hong K.W."/>
        </authorList>
    </citation>
    <scope>NUCLEOTIDE SEQUENCE [LARGE SCALE GENOMIC DNA]</scope>
    <source>
        <strain evidence="3">P7IIIA</strain>
    </source>
</reference>
<dbReference type="EMBL" id="LRFC01000001">
    <property type="protein sequence ID" value="KZE69154.1"/>
    <property type="molecule type" value="Genomic_DNA"/>
</dbReference>